<dbReference type="EMBL" id="KN823073">
    <property type="protein sequence ID" value="KIO23903.1"/>
    <property type="molecule type" value="Genomic_DNA"/>
</dbReference>
<evidence type="ECO:0000313" key="9">
    <source>
        <dbReference type="Proteomes" id="UP000054248"/>
    </source>
</evidence>
<keyword evidence="4" id="KW-0547">Nucleotide-binding</keyword>
<dbReference type="SUPFAM" id="SSF56112">
    <property type="entry name" value="Protein kinase-like (PK-like)"/>
    <property type="match status" value="1"/>
</dbReference>
<keyword evidence="5" id="KW-0418">Kinase</keyword>
<dbReference type="Pfam" id="PF00069">
    <property type="entry name" value="Pkinase"/>
    <property type="match status" value="1"/>
</dbReference>
<feature type="non-terminal residue" evidence="8">
    <location>
        <position position="1"/>
    </location>
</feature>
<dbReference type="SMART" id="SM00220">
    <property type="entry name" value="S_TKc"/>
    <property type="match status" value="1"/>
</dbReference>
<dbReference type="Gene3D" id="1.10.510.10">
    <property type="entry name" value="Transferase(Phosphotransferase) domain 1"/>
    <property type="match status" value="1"/>
</dbReference>
<dbReference type="GO" id="GO:0004674">
    <property type="term" value="F:protein serine/threonine kinase activity"/>
    <property type="evidence" value="ECO:0007669"/>
    <property type="project" value="UniProtKB-KW"/>
</dbReference>
<dbReference type="GO" id="GO:0035556">
    <property type="term" value="P:intracellular signal transduction"/>
    <property type="evidence" value="ECO:0007669"/>
    <property type="project" value="TreeGrafter"/>
</dbReference>
<dbReference type="PROSITE" id="PS50011">
    <property type="entry name" value="PROTEIN_KINASE_DOM"/>
    <property type="match status" value="1"/>
</dbReference>
<proteinExistence type="inferred from homology"/>
<evidence type="ECO:0000256" key="4">
    <source>
        <dbReference type="ARBA" id="ARBA00022741"/>
    </source>
</evidence>
<evidence type="ECO:0000256" key="6">
    <source>
        <dbReference type="ARBA" id="ARBA00022840"/>
    </source>
</evidence>
<accession>A0A0C3KR74</accession>
<keyword evidence="3" id="KW-0808">Transferase</keyword>
<dbReference type="Proteomes" id="UP000054248">
    <property type="component" value="Unassembled WGS sequence"/>
</dbReference>
<dbReference type="OrthoDB" id="2985259at2759"/>
<dbReference type="STRING" id="1051891.A0A0C3KR74"/>
<evidence type="ECO:0000256" key="3">
    <source>
        <dbReference type="ARBA" id="ARBA00022679"/>
    </source>
</evidence>
<dbReference type="HOGENOM" id="CLU_1092205_0_0_1"/>
<dbReference type="AlphaFoldDB" id="A0A0C3KR74"/>
<evidence type="ECO:0000259" key="7">
    <source>
        <dbReference type="PROSITE" id="PS50011"/>
    </source>
</evidence>
<name>A0A0C3KR74_9AGAM</name>
<keyword evidence="2" id="KW-0723">Serine/threonine-protein kinase</keyword>
<dbReference type="GO" id="GO:0005524">
    <property type="term" value="F:ATP binding"/>
    <property type="evidence" value="ECO:0007669"/>
    <property type="project" value="UniProtKB-KW"/>
</dbReference>
<feature type="domain" description="Protein kinase" evidence="7">
    <location>
        <begin position="1"/>
        <end position="255"/>
    </location>
</feature>
<dbReference type="GO" id="GO:0005737">
    <property type="term" value="C:cytoplasm"/>
    <property type="evidence" value="ECO:0007669"/>
    <property type="project" value="TreeGrafter"/>
</dbReference>
<evidence type="ECO:0000256" key="5">
    <source>
        <dbReference type="ARBA" id="ARBA00022777"/>
    </source>
</evidence>
<dbReference type="InterPro" id="IPR011009">
    <property type="entry name" value="Kinase-like_dom_sf"/>
</dbReference>
<evidence type="ECO:0000313" key="8">
    <source>
        <dbReference type="EMBL" id="KIO23903.1"/>
    </source>
</evidence>
<evidence type="ECO:0000256" key="1">
    <source>
        <dbReference type="ARBA" id="ARBA00010791"/>
    </source>
</evidence>
<reference evidence="9" key="2">
    <citation type="submission" date="2015-01" db="EMBL/GenBank/DDBJ databases">
        <title>Evolutionary Origins and Diversification of the Mycorrhizal Mutualists.</title>
        <authorList>
            <consortium name="DOE Joint Genome Institute"/>
            <consortium name="Mycorrhizal Genomics Consortium"/>
            <person name="Kohler A."/>
            <person name="Kuo A."/>
            <person name="Nagy L.G."/>
            <person name="Floudas D."/>
            <person name="Copeland A."/>
            <person name="Barry K.W."/>
            <person name="Cichocki N."/>
            <person name="Veneault-Fourrey C."/>
            <person name="LaButti K."/>
            <person name="Lindquist E.A."/>
            <person name="Lipzen A."/>
            <person name="Lundell T."/>
            <person name="Morin E."/>
            <person name="Murat C."/>
            <person name="Riley R."/>
            <person name="Ohm R."/>
            <person name="Sun H."/>
            <person name="Tunlid A."/>
            <person name="Henrissat B."/>
            <person name="Grigoriev I.V."/>
            <person name="Hibbett D.S."/>
            <person name="Martin F."/>
        </authorList>
    </citation>
    <scope>NUCLEOTIDE SEQUENCE [LARGE SCALE GENOMIC DNA]</scope>
    <source>
        <strain evidence="9">MUT 4182</strain>
    </source>
</reference>
<keyword evidence="6" id="KW-0067">ATP-binding</keyword>
<sequence>SPHTYPAYDRSGATVFIKTVPLHSKESQEYDIWRMLDSPKARLHPDNHTVPVREVLYFNPNFDLVGVEPEPTDARLFVVMNQFDQVTPLDGPMSDPGYPFIHTIEDLCHFFLQIAQAVRYLHDLGIAHQDIRDKNFLINRASTADRCYVIDFQLSLYFPKPWATAPMVLIDANAPEAFRPEKPYDPFPVDIYGVGTIFHNMIGDYQDAGWTSLTELDNIAESMRQRVPEQRPTIHAVETYLQNLIQTSNRTNTPR</sequence>
<evidence type="ECO:0000256" key="2">
    <source>
        <dbReference type="ARBA" id="ARBA00022527"/>
    </source>
</evidence>
<gene>
    <name evidence="8" type="ORF">M407DRAFT_213996</name>
</gene>
<dbReference type="PANTHER" id="PTHR24346:SF82">
    <property type="entry name" value="KP78A-RELATED"/>
    <property type="match status" value="1"/>
</dbReference>
<reference evidence="8 9" key="1">
    <citation type="submission" date="2014-04" db="EMBL/GenBank/DDBJ databases">
        <authorList>
            <consortium name="DOE Joint Genome Institute"/>
            <person name="Kuo A."/>
            <person name="Girlanda M."/>
            <person name="Perotto S."/>
            <person name="Kohler A."/>
            <person name="Nagy L.G."/>
            <person name="Floudas D."/>
            <person name="Copeland A."/>
            <person name="Barry K.W."/>
            <person name="Cichocki N."/>
            <person name="Veneault-Fourrey C."/>
            <person name="LaButti K."/>
            <person name="Lindquist E.A."/>
            <person name="Lipzen A."/>
            <person name="Lundell T."/>
            <person name="Morin E."/>
            <person name="Murat C."/>
            <person name="Sun H."/>
            <person name="Tunlid A."/>
            <person name="Henrissat B."/>
            <person name="Grigoriev I.V."/>
            <person name="Hibbett D.S."/>
            <person name="Martin F."/>
            <person name="Nordberg H.P."/>
            <person name="Cantor M.N."/>
            <person name="Hua S.X."/>
        </authorList>
    </citation>
    <scope>NUCLEOTIDE SEQUENCE [LARGE SCALE GENOMIC DNA]</scope>
    <source>
        <strain evidence="8 9">MUT 4182</strain>
    </source>
</reference>
<dbReference type="InterPro" id="IPR000719">
    <property type="entry name" value="Prot_kinase_dom"/>
</dbReference>
<protein>
    <recommendedName>
        <fullName evidence="7">Protein kinase domain-containing protein</fullName>
    </recommendedName>
</protein>
<keyword evidence="9" id="KW-1185">Reference proteome</keyword>
<comment type="similarity">
    <text evidence="1">Belongs to the protein kinase superfamily. CAMK Ser/Thr protein kinase family. NIM1 subfamily.</text>
</comment>
<dbReference type="PANTHER" id="PTHR24346">
    <property type="entry name" value="MAP/MICROTUBULE AFFINITY-REGULATING KINASE"/>
    <property type="match status" value="1"/>
</dbReference>
<organism evidence="8 9">
    <name type="scientific">Tulasnella calospora MUT 4182</name>
    <dbReference type="NCBI Taxonomy" id="1051891"/>
    <lineage>
        <taxon>Eukaryota</taxon>
        <taxon>Fungi</taxon>
        <taxon>Dikarya</taxon>
        <taxon>Basidiomycota</taxon>
        <taxon>Agaricomycotina</taxon>
        <taxon>Agaricomycetes</taxon>
        <taxon>Cantharellales</taxon>
        <taxon>Tulasnellaceae</taxon>
        <taxon>Tulasnella</taxon>
    </lineage>
</organism>